<keyword evidence="2" id="KW-1133">Transmembrane helix</keyword>
<dbReference type="EMBL" id="QRMI01000043">
    <property type="protein sequence ID" value="RHJ57728.1"/>
    <property type="molecule type" value="Genomic_DNA"/>
</dbReference>
<gene>
    <name evidence="6" type="ORF">DW116_12395</name>
    <name evidence="5" type="ORF">DW672_09855</name>
    <name evidence="4" type="ORF">DXD17_11500</name>
</gene>
<dbReference type="EMBL" id="QSQN01000033">
    <property type="protein sequence ID" value="RGK37837.1"/>
    <property type="molecule type" value="Genomic_DNA"/>
</dbReference>
<evidence type="ECO:0000313" key="5">
    <source>
        <dbReference type="EMBL" id="RHF59081.1"/>
    </source>
</evidence>
<dbReference type="Proteomes" id="UP000285832">
    <property type="component" value="Unassembled WGS sequence"/>
</dbReference>
<dbReference type="Gene3D" id="3.10.620.30">
    <property type="match status" value="1"/>
</dbReference>
<dbReference type="InterPro" id="IPR052557">
    <property type="entry name" value="CAP/Cytokinesis_protein"/>
</dbReference>
<name>A0A3E4LK17_9FIRM</name>
<dbReference type="Proteomes" id="UP000260793">
    <property type="component" value="Unassembled WGS sequence"/>
</dbReference>
<evidence type="ECO:0000256" key="2">
    <source>
        <dbReference type="SAM" id="Phobius"/>
    </source>
</evidence>
<dbReference type="RefSeq" id="WP_005611964.1">
    <property type="nucleotide sequence ID" value="NZ_CATWTA010000022.1"/>
</dbReference>
<dbReference type="AlphaFoldDB" id="A0A3E4LK17"/>
<dbReference type="PANTHER" id="PTHR46333:SF2">
    <property type="entry name" value="CYTOKINESIS PROTEIN 3"/>
    <property type="match status" value="1"/>
</dbReference>
<reference evidence="7 8" key="1">
    <citation type="submission" date="2018-08" db="EMBL/GenBank/DDBJ databases">
        <title>A genome reference for cultivated species of the human gut microbiota.</title>
        <authorList>
            <person name="Zou Y."/>
            <person name="Xue W."/>
            <person name="Luo G."/>
        </authorList>
    </citation>
    <scope>NUCLEOTIDE SEQUENCE [LARGE SCALE GENOMIC DNA]</scope>
    <source>
        <strain evidence="6 9">AM09-9</strain>
        <strain evidence="5 8">AM25-1LB</strain>
        <strain evidence="4 7">TF11-7</strain>
    </source>
</reference>
<sequence length="442" mass="51108">MERKMSGQGREEKGLFPKGMILACVILFLLGIGCVGMNLAAGPSEEKNPMGQIADYRKKEEKKKEAEKKKLEEQKKQKKSTDEKKNADPDQDMTEELAQKYYYQKLSAEEQKYYKEILKGLEDMETVIHVSTADDTKLQKVFEYIMYDMPTLFWCDRSWSGSKYLSENRTEISPGYTCTKAERDVRQNQVDEAVGQCLSGIDKDADDYTKIKAVFEYLVNTVDYDKNAADNQNVYSALVGKRSVCAGYARSTQLLLEKLGIQCLYVEGTAGENNEAHAWNIVKCNGKYYQIDTTWGDPIYDQTENPETNAGNNINYDYLCTSDEKMYRNHTIKAVTDYPVCDSDNLNYFKLNNMYYESYDAATLMEKMKESYQKKEDSFTCEFSNPDVYAQAREDIINNLLPQASQGLAQYYGFSRVRYSYSEYTEHYRITVDWQYFEYTGN</sequence>
<dbReference type="GO" id="GO:0005737">
    <property type="term" value="C:cytoplasm"/>
    <property type="evidence" value="ECO:0007669"/>
    <property type="project" value="TreeGrafter"/>
</dbReference>
<feature type="region of interest" description="Disordered" evidence="1">
    <location>
        <begin position="41"/>
        <end position="93"/>
    </location>
</feature>
<comment type="caution">
    <text evidence="4">The sequence shown here is derived from an EMBL/GenBank/DDBJ whole genome shotgun (WGS) entry which is preliminary data.</text>
</comment>
<accession>A0A3E4LK17</accession>
<dbReference type="InterPro" id="IPR038765">
    <property type="entry name" value="Papain-like_cys_pep_sf"/>
</dbReference>
<dbReference type="InterPro" id="IPR002931">
    <property type="entry name" value="Transglutaminase-like"/>
</dbReference>
<feature type="transmembrane region" description="Helical" evidence="2">
    <location>
        <begin position="20"/>
        <end position="41"/>
    </location>
</feature>
<dbReference type="PROSITE" id="PS51257">
    <property type="entry name" value="PROKAR_LIPOPROTEIN"/>
    <property type="match status" value="1"/>
</dbReference>
<evidence type="ECO:0000313" key="7">
    <source>
        <dbReference type="Proteomes" id="UP000260793"/>
    </source>
</evidence>
<evidence type="ECO:0000313" key="4">
    <source>
        <dbReference type="EMBL" id="RGK37837.1"/>
    </source>
</evidence>
<dbReference type="PANTHER" id="PTHR46333">
    <property type="entry name" value="CYTOKINESIS PROTEIN 3"/>
    <property type="match status" value="1"/>
</dbReference>
<dbReference type="Pfam" id="PF01841">
    <property type="entry name" value="Transglut_core"/>
    <property type="match status" value="1"/>
</dbReference>
<feature type="domain" description="Transglutaminase-like" evidence="3">
    <location>
        <begin position="202"/>
        <end position="292"/>
    </location>
</feature>
<dbReference type="Proteomes" id="UP000284902">
    <property type="component" value="Unassembled WGS sequence"/>
</dbReference>
<proteinExistence type="predicted"/>
<dbReference type="SUPFAM" id="SSF54001">
    <property type="entry name" value="Cysteine proteinases"/>
    <property type="match status" value="1"/>
</dbReference>
<evidence type="ECO:0000313" key="8">
    <source>
        <dbReference type="Proteomes" id="UP000284902"/>
    </source>
</evidence>
<evidence type="ECO:0000256" key="1">
    <source>
        <dbReference type="SAM" id="MobiDB-lite"/>
    </source>
</evidence>
<evidence type="ECO:0000313" key="6">
    <source>
        <dbReference type="EMBL" id="RHJ57728.1"/>
    </source>
</evidence>
<keyword evidence="2" id="KW-0812">Transmembrane</keyword>
<evidence type="ECO:0000259" key="3">
    <source>
        <dbReference type="Pfam" id="PF01841"/>
    </source>
</evidence>
<evidence type="ECO:0000313" key="9">
    <source>
        <dbReference type="Proteomes" id="UP000285832"/>
    </source>
</evidence>
<protein>
    <recommendedName>
        <fullName evidence="3">Transglutaminase-like domain-containing protein</fullName>
    </recommendedName>
</protein>
<feature type="compositionally biased region" description="Basic and acidic residues" evidence="1">
    <location>
        <begin position="55"/>
        <end position="88"/>
    </location>
</feature>
<keyword evidence="2" id="KW-0472">Membrane</keyword>
<dbReference type="EMBL" id="QRHG01000026">
    <property type="protein sequence ID" value="RHF59081.1"/>
    <property type="molecule type" value="Genomic_DNA"/>
</dbReference>
<organism evidence="4 7">
    <name type="scientific">[Ruminococcus] lactaris</name>
    <dbReference type="NCBI Taxonomy" id="46228"/>
    <lineage>
        <taxon>Bacteria</taxon>
        <taxon>Bacillati</taxon>
        <taxon>Bacillota</taxon>
        <taxon>Clostridia</taxon>
        <taxon>Lachnospirales</taxon>
        <taxon>Lachnospiraceae</taxon>
        <taxon>Mediterraneibacter</taxon>
    </lineage>
</organism>